<gene>
    <name evidence="1" type="ORF">TU35_003095</name>
</gene>
<dbReference type="Proteomes" id="UP000033636">
    <property type="component" value="Unassembled WGS sequence"/>
</dbReference>
<comment type="caution">
    <text evidence="1">The sequence shown here is derived from an EMBL/GenBank/DDBJ whole genome shotgun (WGS) entry which is preliminary data.</text>
</comment>
<protein>
    <submittedName>
        <fullName evidence="1">B3/4 domain-containing protein</fullName>
    </submittedName>
</protein>
<evidence type="ECO:0000313" key="1">
    <source>
        <dbReference type="EMBL" id="MFB6490228.1"/>
    </source>
</evidence>
<sequence length="219" mass="24456">MEILNRVKDVGVRIAYQEVFGVNNSTRPEGLEEVLRSAEEEARKALSLEALKDHPIIRIYRDFYWRVIGIDPTKQRPAQEALLRRVLRGEPLPRINPAVDIGNAASIRWLVPVGLYDIDKAGGDVLELRWSNGEEFMPIGGKPTRVERQIILARGSLVLHVYPYRDSELTKVDESTKNILIVVAGLRGVSDDVLTGCSSYISSLFERLLGGRAGPIKLA</sequence>
<reference evidence="1" key="1">
    <citation type="submission" date="2024-07" db="EMBL/GenBank/DDBJ databases">
        <title>Metagenome and Metagenome-Assembled Genomes of Archaea from a hot spring from the geothermal field of Los Azufres, Mexico.</title>
        <authorList>
            <person name="Marin-Paredes R."/>
            <person name="Martinez-Romero E."/>
            <person name="Servin-Garciduenas L.E."/>
        </authorList>
    </citation>
    <scope>NUCLEOTIDE SEQUENCE</scope>
</reference>
<dbReference type="EMBL" id="JZWT02000006">
    <property type="protein sequence ID" value="MFB6490228.1"/>
    <property type="molecule type" value="Genomic_DNA"/>
</dbReference>
<accession>A0ACC6V057</accession>
<evidence type="ECO:0000313" key="2">
    <source>
        <dbReference type="Proteomes" id="UP000033636"/>
    </source>
</evidence>
<organism evidence="1 2">
    <name type="scientific">Thermoproteus sp. AZ2</name>
    <dbReference type="NCBI Taxonomy" id="1609232"/>
    <lineage>
        <taxon>Archaea</taxon>
        <taxon>Thermoproteota</taxon>
        <taxon>Thermoprotei</taxon>
        <taxon>Thermoproteales</taxon>
        <taxon>Thermoproteaceae</taxon>
        <taxon>Thermoproteus</taxon>
    </lineage>
</organism>
<proteinExistence type="predicted"/>
<name>A0ACC6V057_9CREN</name>